<name>A0A0M3JAH6_ANISI</name>
<dbReference type="OrthoDB" id="436496at2759"/>
<feature type="domain" description="Globin" evidence="2">
    <location>
        <begin position="6"/>
        <end position="109"/>
    </location>
</feature>
<keyword evidence="1" id="KW-0408">Iron</keyword>
<accession>A0A0M3JAH6</accession>
<dbReference type="InterPro" id="IPR000971">
    <property type="entry name" value="Globin"/>
</dbReference>
<dbReference type="InterPro" id="IPR044399">
    <property type="entry name" value="Mb-like_M"/>
</dbReference>
<sequence>MDIFDTLTELDKSILRKSWQLILKNLDSVSVAIFRMIFEQSPDARLMFTFMKYDPSSNTVSNDFKFHSLRFTQAIDSVMLHLDNPHGLNELFDNLGKIHARLQEQRGFR</sequence>
<dbReference type="Pfam" id="PF00042">
    <property type="entry name" value="Globin"/>
    <property type="match status" value="1"/>
</dbReference>
<proteinExistence type="inferred from homology"/>
<evidence type="ECO:0000313" key="4">
    <source>
        <dbReference type="EMBL" id="VDK23792.1"/>
    </source>
</evidence>
<evidence type="ECO:0000256" key="1">
    <source>
        <dbReference type="RuleBase" id="RU000356"/>
    </source>
</evidence>
<dbReference type="WBParaSite" id="ASIM_0000459601-mRNA-1">
    <property type="protein sequence ID" value="ASIM_0000459601-mRNA-1"/>
    <property type="gene ID" value="ASIM_0000459601"/>
</dbReference>
<keyword evidence="1" id="KW-0349">Heme</keyword>
<evidence type="ECO:0000313" key="7">
    <source>
        <dbReference type="WBParaSite" id="ASIM_0000459601-mRNA-1"/>
    </source>
</evidence>
<dbReference type="PROSITE" id="PS01033">
    <property type="entry name" value="GLOBIN"/>
    <property type="match status" value="1"/>
</dbReference>
<dbReference type="PANTHER" id="PTHR47768">
    <property type="entry name" value="GLOBIN RELATED-RELATED"/>
    <property type="match status" value="1"/>
</dbReference>
<dbReference type="GO" id="GO:0005344">
    <property type="term" value="F:oxygen carrier activity"/>
    <property type="evidence" value="ECO:0007669"/>
    <property type="project" value="UniProtKB-KW"/>
</dbReference>
<keyword evidence="1" id="KW-0561">Oxygen transport</keyword>
<dbReference type="GO" id="GO:0019825">
    <property type="term" value="F:oxygen binding"/>
    <property type="evidence" value="ECO:0007669"/>
    <property type="project" value="InterPro"/>
</dbReference>
<dbReference type="EMBL" id="UYRR01002548">
    <property type="protein sequence ID" value="VDK19587.1"/>
    <property type="molecule type" value="Genomic_DNA"/>
</dbReference>
<dbReference type="InterPro" id="IPR009050">
    <property type="entry name" value="Globin-like_sf"/>
</dbReference>
<keyword evidence="1" id="KW-0813">Transport</keyword>
<dbReference type="WBParaSite" id="ASIM_0000218701-mRNA-1">
    <property type="protein sequence ID" value="ASIM_0000218701-mRNA-1"/>
    <property type="gene ID" value="ASIM_0000218701"/>
</dbReference>
<dbReference type="EMBL" id="UYRR01007651">
    <property type="protein sequence ID" value="VDK23792.1"/>
    <property type="molecule type" value="Genomic_DNA"/>
</dbReference>
<evidence type="ECO:0000313" key="6">
    <source>
        <dbReference type="WBParaSite" id="ASIM_0000218701-mRNA-1"/>
    </source>
</evidence>
<comment type="similarity">
    <text evidence="1">Belongs to the globin family.</text>
</comment>
<protein>
    <submittedName>
        <fullName evidence="6 7">Globin (inferred by orthology to a C. elegans protein)</fullName>
    </submittedName>
</protein>
<dbReference type="CDD" id="cd01040">
    <property type="entry name" value="Mb-like"/>
    <property type="match status" value="1"/>
</dbReference>
<keyword evidence="5" id="KW-1185">Reference proteome</keyword>
<dbReference type="InterPro" id="IPR012292">
    <property type="entry name" value="Globin/Proto"/>
</dbReference>
<evidence type="ECO:0000313" key="5">
    <source>
        <dbReference type="Proteomes" id="UP000267096"/>
    </source>
</evidence>
<evidence type="ECO:0000313" key="3">
    <source>
        <dbReference type="EMBL" id="VDK19587.1"/>
    </source>
</evidence>
<reference evidence="3 5" key="2">
    <citation type="submission" date="2018-11" db="EMBL/GenBank/DDBJ databases">
        <authorList>
            <consortium name="Pathogen Informatics"/>
        </authorList>
    </citation>
    <scope>NUCLEOTIDE SEQUENCE [LARGE SCALE GENOMIC DNA]</scope>
</reference>
<dbReference type="Proteomes" id="UP000267096">
    <property type="component" value="Unassembled WGS sequence"/>
</dbReference>
<reference evidence="6 7" key="1">
    <citation type="submission" date="2017-02" db="UniProtKB">
        <authorList>
            <consortium name="WormBaseParasite"/>
        </authorList>
    </citation>
    <scope>IDENTIFICATION</scope>
</reference>
<keyword evidence="1" id="KW-0479">Metal-binding</keyword>
<gene>
    <name evidence="3" type="ORF">ASIM_LOCUS2058</name>
    <name evidence="4" type="ORF">ASIM_LOCUS4412</name>
</gene>
<dbReference type="Gene3D" id="1.10.490.10">
    <property type="entry name" value="Globins"/>
    <property type="match status" value="1"/>
</dbReference>
<dbReference type="SUPFAM" id="SSF46458">
    <property type="entry name" value="Globin-like"/>
    <property type="match status" value="1"/>
</dbReference>
<dbReference type="PRINTS" id="PR00188">
    <property type="entry name" value="PLANTGLOBIN"/>
</dbReference>
<organism evidence="7">
    <name type="scientific">Anisakis simplex</name>
    <name type="common">Herring worm</name>
    <dbReference type="NCBI Taxonomy" id="6269"/>
    <lineage>
        <taxon>Eukaryota</taxon>
        <taxon>Metazoa</taxon>
        <taxon>Ecdysozoa</taxon>
        <taxon>Nematoda</taxon>
        <taxon>Chromadorea</taxon>
        <taxon>Rhabditida</taxon>
        <taxon>Spirurina</taxon>
        <taxon>Ascaridomorpha</taxon>
        <taxon>Ascaridoidea</taxon>
        <taxon>Anisakidae</taxon>
        <taxon>Anisakis</taxon>
        <taxon>Anisakis simplex complex</taxon>
    </lineage>
</organism>
<dbReference type="GO" id="GO:0020037">
    <property type="term" value="F:heme binding"/>
    <property type="evidence" value="ECO:0007669"/>
    <property type="project" value="InterPro"/>
</dbReference>
<evidence type="ECO:0000259" key="2">
    <source>
        <dbReference type="PROSITE" id="PS01033"/>
    </source>
</evidence>
<dbReference type="AlphaFoldDB" id="A0A0M3JAH6"/>
<dbReference type="PANTHER" id="PTHR47768:SF2">
    <property type="entry name" value="GLOBIN-RELATED"/>
    <property type="match status" value="1"/>
</dbReference>
<dbReference type="InterPro" id="IPR053341">
    <property type="entry name" value="Oxidative_stress_globin-like"/>
</dbReference>